<evidence type="ECO:0000259" key="1">
    <source>
        <dbReference type="Pfam" id="PF14332"/>
    </source>
</evidence>
<evidence type="ECO:0000313" key="2">
    <source>
        <dbReference type="EMBL" id="SVD16100.1"/>
    </source>
</evidence>
<feature type="domain" description="PatA-like N-terminal" evidence="1">
    <location>
        <begin position="4"/>
        <end position="49"/>
    </location>
</feature>
<accession>A0A382T1N0</accession>
<dbReference type="PANTHER" id="PTHR36304:SF4">
    <property type="entry name" value="DUF4388 DOMAIN-CONTAINING PROTEIN"/>
    <property type="match status" value="1"/>
</dbReference>
<dbReference type="InterPro" id="IPR025497">
    <property type="entry name" value="PatA-like_N"/>
</dbReference>
<protein>
    <recommendedName>
        <fullName evidence="1">PatA-like N-terminal domain-containing protein</fullName>
    </recommendedName>
</protein>
<dbReference type="EMBL" id="UINC01133266">
    <property type="protein sequence ID" value="SVD16100.1"/>
    <property type="molecule type" value="Genomic_DNA"/>
</dbReference>
<gene>
    <name evidence="2" type="ORF">METZ01_LOCUS368954</name>
</gene>
<reference evidence="2" key="1">
    <citation type="submission" date="2018-05" db="EMBL/GenBank/DDBJ databases">
        <authorList>
            <person name="Lanie J.A."/>
            <person name="Ng W.-L."/>
            <person name="Kazmierczak K.M."/>
            <person name="Andrzejewski T.M."/>
            <person name="Davidsen T.M."/>
            <person name="Wayne K.J."/>
            <person name="Tettelin H."/>
            <person name="Glass J.I."/>
            <person name="Rusch D."/>
            <person name="Podicherti R."/>
            <person name="Tsui H.-C.T."/>
            <person name="Winkler M.E."/>
        </authorList>
    </citation>
    <scope>NUCLEOTIDE SEQUENCE</scope>
</reference>
<organism evidence="2">
    <name type="scientific">marine metagenome</name>
    <dbReference type="NCBI Taxonomy" id="408172"/>
    <lineage>
        <taxon>unclassified sequences</taxon>
        <taxon>metagenomes</taxon>
        <taxon>ecological metagenomes</taxon>
    </lineage>
</organism>
<dbReference type="PANTHER" id="PTHR36304">
    <property type="entry name" value="DOMAIN GTPASE-ACTIVATING PROTEIN, PUTATIVE-RELATED-RELATED"/>
    <property type="match status" value="1"/>
</dbReference>
<sequence length="67" mass="7374">MALKGTLKDFGIADILQLISHQTKSGELVLRTRGQQVTVWFVSGNIVGAEEAGRKRRDMLGSMMVRA</sequence>
<name>A0A382T1N0_9ZZZZ</name>
<feature type="non-terminal residue" evidence="2">
    <location>
        <position position="67"/>
    </location>
</feature>
<dbReference type="Pfam" id="PF14332">
    <property type="entry name" value="DUF4388"/>
    <property type="match status" value="1"/>
</dbReference>
<dbReference type="AlphaFoldDB" id="A0A382T1N0"/>
<proteinExistence type="predicted"/>